<dbReference type="OrthoDB" id="6097796at2759"/>
<dbReference type="RefSeq" id="XP_009054137.1">
    <property type="nucleotide sequence ID" value="XM_009055889.1"/>
</dbReference>
<dbReference type="InterPro" id="IPR036734">
    <property type="entry name" value="Neur_chan_lig-bd_sf"/>
</dbReference>
<keyword evidence="9" id="KW-1185">Reference proteome</keyword>
<keyword evidence="3 5" id="KW-1133">Transmembrane helix</keyword>
<keyword evidence="5" id="KW-0407">Ion channel</keyword>
<dbReference type="Proteomes" id="UP000030746">
    <property type="component" value="Unassembled WGS sequence"/>
</dbReference>
<dbReference type="Pfam" id="PF02931">
    <property type="entry name" value="Neur_chan_LBD"/>
    <property type="match status" value="1"/>
</dbReference>
<dbReference type="GO" id="GO:0005230">
    <property type="term" value="F:extracellular ligand-gated monoatomic ion channel activity"/>
    <property type="evidence" value="ECO:0007669"/>
    <property type="project" value="InterPro"/>
</dbReference>
<evidence type="ECO:0000256" key="3">
    <source>
        <dbReference type="ARBA" id="ARBA00022989"/>
    </source>
</evidence>
<accession>V4AJY6</accession>
<gene>
    <name evidence="8" type="ORF">LOTGIDRAFT_54302</name>
</gene>
<protein>
    <recommendedName>
        <fullName evidence="10">Neurotransmitter-gated ion-channel ligand-binding domain-containing protein</fullName>
    </recommendedName>
</protein>
<feature type="transmembrane region" description="Helical" evidence="5">
    <location>
        <begin position="268"/>
        <end position="290"/>
    </location>
</feature>
<dbReference type="GO" id="GO:0004888">
    <property type="term" value="F:transmembrane signaling receptor activity"/>
    <property type="evidence" value="ECO:0007669"/>
    <property type="project" value="InterPro"/>
</dbReference>
<dbReference type="PRINTS" id="PR00252">
    <property type="entry name" value="NRIONCHANNEL"/>
</dbReference>
<keyword evidence="5" id="KW-0813">Transport</keyword>
<evidence type="ECO:0000313" key="9">
    <source>
        <dbReference type="Proteomes" id="UP000030746"/>
    </source>
</evidence>
<dbReference type="HOGENOM" id="CLU_018074_2_0_1"/>
<dbReference type="SUPFAM" id="SSF90112">
    <property type="entry name" value="Neurotransmitter-gated ion-channel transmembrane pore"/>
    <property type="match status" value="1"/>
</dbReference>
<dbReference type="AlphaFoldDB" id="V4AJY6"/>
<comment type="caution">
    <text evidence="5">Lacks conserved residue(s) required for the propagation of feature annotation.</text>
</comment>
<name>V4AJY6_LOTGI</name>
<evidence type="ECO:0000313" key="8">
    <source>
        <dbReference type="EMBL" id="ESO95045.1"/>
    </source>
</evidence>
<dbReference type="CDD" id="cd19051">
    <property type="entry name" value="LGIC_TM_cation"/>
    <property type="match status" value="1"/>
</dbReference>
<proteinExistence type="inferred from homology"/>
<dbReference type="KEGG" id="lgi:LOTGIDRAFT_54302"/>
<evidence type="ECO:0000256" key="2">
    <source>
        <dbReference type="ARBA" id="ARBA00022692"/>
    </source>
</evidence>
<dbReference type="STRING" id="225164.V4AJY6"/>
<organism evidence="8 9">
    <name type="scientific">Lottia gigantea</name>
    <name type="common">Giant owl limpet</name>
    <dbReference type="NCBI Taxonomy" id="225164"/>
    <lineage>
        <taxon>Eukaryota</taxon>
        <taxon>Metazoa</taxon>
        <taxon>Spiralia</taxon>
        <taxon>Lophotrochozoa</taxon>
        <taxon>Mollusca</taxon>
        <taxon>Gastropoda</taxon>
        <taxon>Patellogastropoda</taxon>
        <taxon>Lottioidea</taxon>
        <taxon>Lottiidae</taxon>
        <taxon>Lottia</taxon>
    </lineage>
</organism>
<dbReference type="PANTHER" id="PTHR18945">
    <property type="entry name" value="NEUROTRANSMITTER GATED ION CHANNEL"/>
    <property type="match status" value="1"/>
</dbReference>
<evidence type="ECO:0000259" key="6">
    <source>
        <dbReference type="Pfam" id="PF02931"/>
    </source>
</evidence>
<keyword evidence="2 5" id="KW-0812">Transmembrane</keyword>
<evidence type="ECO:0000256" key="4">
    <source>
        <dbReference type="ARBA" id="ARBA00023136"/>
    </source>
</evidence>
<feature type="non-terminal residue" evidence="8">
    <location>
        <position position="1"/>
    </location>
</feature>
<dbReference type="CDD" id="cd18989">
    <property type="entry name" value="LGIC_ECD_cation"/>
    <property type="match status" value="1"/>
</dbReference>
<dbReference type="Gene3D" id="1.20.58.390">
    <property type="entry name" value="Neurotransmitter-gated ion-channel transmembrane domain"/>
    <property type="match status" value="1"/>
</dbReference>
<feature type="transmembrane region" description="Helical" evidence="5">
    <location>
        <begin position="235"/>
        <end position="256"/>
    </location>
</feature>
<dbReference type="OMA" id="ETRCAID"/>
<dbReference type="CTD" id="20251277"/>
<dbReference type="EMBL" id="KB201701">
    <property type="protein sequence ID" value="ESO95045.1"/>
    <property type="molecule type" value="Genomic_DNA"/>
</dbReference>
<sequence>TPQSLLKHLLRNYTALIRPRSKYEDPISVDVLFALTAFGGLNEKSQVMSITGWWNITWYDEFLNWDTVQYNTTSIVIPSNQIWLPDIVIINGEDDYGILEKVSSRIKLDHNGHVSWFPGGRYNIFCKMDIQYFPFDRQVCEVSIASWNGDTDRIQILGKPPKFDAVFYSDSPQWSMDKLFTNHSDYNQHSQTIQIVFALQRKPTFYVLIIIVPTVTLSLLSNLVFILPVESGEKISFSVSILLSYIVLMTLTSGILPDNSDKVSILGIYFGALLILSALATFTSVIVSYLHY</sequence>
<feature type="domain" description="Neurotransmitter-gated ion-channel ligand-binding" evidence="6">
    <location>
        <begin position="3"/>
        <end position="203"/>
    </location>
</feature>
<dbReference type="InterPro" id="IPR006029">
    <property type="entry name" value="Neurotrans-gated_channel_TM"/>
</dbReference>
<dbReference type="GeneID" id="20251277"/>
<dbReference type="InterPro" id="IPR036719">
    <property type="entry name" value="Neuro-gated_channel_TM_sf"/>
</dbReference>
<evidence type="ECO:0000259" key="7">
    <source>
        <dbReference type="Pfam" id="PF02932"/>
    </source>
</evidence>
<keyword evidence="4 5" id="KW-0472">Membrane</keyword>
<dbReference type="Gene3D" id="2.70.170.10">
    <property type="entry name" value="Neurotransmitter-gated ion-channel ligand-binding domain"/>
    <property type="match status" value="1"/>
</dbReference>
<dbReference type="Pfam" id="PF02932">
    <property type="entry name" value="Neur_chan_memb"/>
    <property type="match status" value="1"/>
</dbReference>
<dbReference type="InterPro" id="IPR038050">
    <property type="entry name" value="Neuro_actylchol_rec"/>
</dbReference>
<dbReference type="PROSITE" id="PS00236">
    <property type="entry name" value="NEUROTR_ION_CHANNEL"/>
    <property type="match status" value="1"/>
</dbReference>
<comment type="subcellular location">
    <subcellularLocation>
        <location evidence="1">Membrane</location>
        <topology evidence="1">Multi-pass membrane protein</topology>
    </subcellularLocation>
</comment>
<feature type="transmembrane region" description="Helical" evidence="5">
    <location>
        <begin position="205"/>
        <end position="229"/>
    </location>
</feature>
<keyword evidence="5" id="KW-0406">Ion transport</keyword>
<feature type="domain" description="Neurotransmitter-gated ion-channel transmembrane" evidence="7">
    <location>
        <begin position="210"/>
        <end position="291"/>
    </location>
</feature>
<dbReference type="InterPro" id="IPR006202">
    <property type="entry name" value="Neur_chan_lig-bd"/>
</dbReference>
<dbReference type="SUPFAM" id="SSF63712">
    <property type="entry name" value="Nicotinic receptor ligand binding domain-like"/>
    <property type="match status" value="1"/>
</dbReference>
<reference evidence="8 9" key="1">
    <citation type="journal article" date="2013" name="Nature">
        <title>Insights into bilaterian evolution from three spiralian genomes.</title>
        <authorList>
            <person name="Simakov O."/>
            <person name="Marletaz F."/>
            <person name="Cho S.J."/>
            <person name="Edsinger-Gonzales E."/>
            <person name="Havlak P."/>
            <person name="Hellsten U."/>
            <person name="Kuo D.H."/>
            <person name="Larsson T."/>
            <person name="Lv J."/>
            <person name="Arendt D."/>
            <person name="Savage R."/>
            <person name="Osoegawa K."/>
            <person name="de Jong P."/>
            <person name="Grimwood J."/>
            <person name="Chapman J.A."/>
            <person name="Shapiro H."/>
            <person name="Aerts A."/>
            <person name="Otillar R.P."/>
            <person name="Terry A.Y."/>
            <person name="Boore J.L."/>
            <person name="Grigoriev I.V."/>
            <person name="Lindberg D.R."/>
            <person name="Seaver E.C."/>
            <person name="Weisblat D.A."/>
            <person name="Putnam N.H."/>
            <person name="Rokhsar D.S."/>
        </authorList>
    </citation>
    <scope>NUCLEOTIDE SEQUENCE [LARGE SCALE GENOMIC DNA]</scope>
</reference>
<dbReference type="FunFam" id="2.70.170.10:FF:000028">
    <property type="entry name" value="AcetylCholine Receptor"/>
    <property type="match status" value="1"/>
</dbReference>
<comment type="similarity">
    <text evidence="5">Belongs to the ligand-gated ion channel (TC 1.A.9) family.</text>
</comment>
<dbReference type="InterPro" id="IPR018000">
    <property type="entry name" value="Neurotransmitter_ion_chnl_CS"/>
</dbReference>
<evidence type="ECO:0000256" key="1">
    <source>
        <dbReference type="ARBA" id="ARBA00004141"/>
    </source>
</evidence>
<dbReference type="InterPro" id="IPR006201">
    <property type="entry name" value="Neur_channel"/>
</dbReference>
<feature type="non-terminal residue" evidence="8">
    <location>
        <position position="292"/>
    </location>
</feature>
<dbReference type="GO" id="GO:0016020">
    <property type="term" value="C:membrane"/>
    <property type="evidence" value="ECO:0007669"/>
    <property type="project" value="UniProtKB-SubCell"/>
</dbReference>
<evidence type="ECO:0000256" key="5">
    <source>
        <dbReference type="RuleBase" id="RU000687"/>
    </source>
</evidence>
<evidence type="ECO:0008006" key="10">
    <source>
        <dbReference type="Google" id="ProtNLM"/>
    </source>
</evidence>